<dbReference type="GO" id="GO:0016301">
    <property type="term" value="F:kinase activity"/>
    <property type="evidence" value="ECO:0007669"/>
    <property type="project" value="UniProtKB-KW"/>
</dbReference>
<comment type="caution">
    <text evidence="1">The sequence shown here is derived from an EMBL/GenBank/DDBJ whole genome shotgun (WGS) entry which is preliminary data.</text>
</comment>
<keyword evidence="1" id="KW-0808">Transferase</keyword>
<accession>A0A0W0Y9Y5</accession>
<dbReference type="RefSeq" id="WP_058515993.1">
    <property type="nucleotide sequence ID" value="NZ_CAAAIH010000008.1"/>
</dbReference>
<evidence type="ECO:0000313" key="2">
    <source>
        <dbReference type="Proteomes" id="UP000054703"/>
    </source>
</evidence>
<dbReference type="AlphaFoldDB" id="A0A0W0Y9Y5"/>
<dbReference type="EMBL" id="LNYU01000091">
    <property type="protein sequence ID" value="KTD53717.1"/>
    <property type="molecule type" value="Genomic_DNA"/>
</dbReference>
<dbReference type="STRING" id="45074.Lsan_4127"/>
<dbReference type="PATRIC" id="fig|45074.5.peg.4433"/>
<protein>
    <submittedName>
        <fullName evidence="1">Protein kinase</fullName>
    </submittedName>
</protein>
<gene>
    <name evidence="1" type="ORF">Lsan_4127</name>
</gene>
<reference evidence="1 2" key="1">
    <citation type="submission" date="2015-11" db="EMBL/GenBank/DDBJ databases">
        <title>Genomic analysis of 38 Legionella species identifies large and diverse effector repertoires.</title>
        <authorList>
            <person name="Burstein D."/>
            <person name="Amaro F."/>
            <person name="Zusman T."/>
            <person name="Lifshitz Z."/>
            <person name="Cohen O."/>
            <person name="Gilbert J.A."/>
            <person name="Pupko T."/>
            <person name="Shuman H.A."/>
            <person name="Segal G."/>
        </authorList>
    </citation>
    <scope>NUCLEOTIDE SEQUENCE [LARGE SCALE GENOMIC DNA]</scope>
    <source>
        <strain evidence="1 2">SC-63-C7</strain>
    </source>
</reference>
<sequence length="69" mass="7833">MKLKIDPTLINNSPQEAQALGAYLIKNDLAFLEKKGEHKATSSLELEITHNLILDQENNNSHFQKVMRS</sequence>
<keyword evidence="1" id="KW-0418">Kinase</keyword>
<evidence type="ECO:0000313" key="1">
    <source>
        <dbReference type="EMBL" id="KTD53717.1"/>
    </source>
</evidence>
<keyword evidence="2" id="KW-1185">Reference proteome</keyword>
<proteinExistence type="predicted"/>
<organism evidence="1 2">
    <name type="scientific">Legionella santicrucis</name>
    <dbReference type="NCBI Taxonomy" id="45074"/>
    <lineage>
        <taxon>Bacteria</taxon>
        <taxon>Pseudomonadati</taxon>
        <taxon>Pseudomonadota</taxon>
        <taxon>Gammaproteobacteria</taxon>
        <taxon>Legionellales</taxon>
        <taxon>Legionellaceae</taxon>
        <taxon>Legionella</taxon>
    </lineage>
</organism>
<dbReference type="Proteomes" id="UP000054703">
    <property type="component" value="Unassembled WGS sequence"/>
</dbReference>
<name>A0A0W0Y9Y5_9GAMM</name>